<evidence type="ECO:0000313" key="2">
    <source>
        <dbReference type="Proteomes" id="UP000285961"/>
    </source>
</evidence>
<gene>
    <name evidence="1" type="ORF">C4532_00665</name>
</gene>
<organism evidence="1 2">
    <name type="scientific">Candidatus Abyssobacteria bacterium SURF_17</name>
    <dbReference type="NCBI Taxonomy" id="2093361"/>
    <lineage>
        <taxon>Bacteria</taxon>
        <taxon>Pseudomonadati</taxon>
        <taxon>Candidatus Hydrogenedentota</taxon>
        <taxon>Candidatus Abyssobacteria</taxon>
    </lineage>
</organism>
<sequence>MIASLAYPVSDACLHDPEAAVRCFYDSIFGHVRNWPRAFSCLSAGARHKFGVERGLLSFADYWDDKLSFLEDLVKKRHAEYPYAHRVCFSLSHVCCEEISPEHAAVSLELAENHLSHERMFVMQKKYLSRQGQVWLMESGELDDKLDEIIVVRSWRRRSSRAGPTALA</sequence>
<name>A0A419F992_9BACT</name>
<proteinExistence type="predicted"/>
<evidence type="ECO:0000313" key="1">
    <source>
        <dbReference type="EMBL" id="RJP75273.1"/>
    </source>
</evidence>
<reference evidence="1 2" key="1">
    <citation type="journal article" date="2017" name="ISME J.">
        <title>Energy and carbon metabolisms in a deep terrestrial subsurface fluid microbial community.</title>
        <authorList>
            <person name="Momper L."/>
            <person name="Jungbluth S.P."/>
            <person name="Lee M.D."/>
            <person name="Amend J.P."/>
        </authorList>
    </citation>
    <scope>NUCLEOTIDE SEQUENCE [LARGE SCALE GENOMIC DNA]</scope>
    <source>
        <strain evidence="1">SURF_17</strain>
    </source>
</reference>
<protein>
    <submittedName>
        <fullName evidence="1">Uncharacterized protein</fullName>
    </submittedName>
</protein>
<dbReference type="EMBL" id="QZKI01000005">
    <property type="protein sequence ID" value="RJP75273.1"/>
    <property type="molecule type" value="Genomic_DNA"/>
</dbReference>
<accession>A0A419F992</accession>
<dbReference type="AlphaFoldDB" id="A0A419F992"/>
<comment type="caution">
    <text evidence="1">The sequence shown here is derived from an EMBL/GenBank/DDBJ whole genome shotgun (WGS) entry which is preliminary data.</text>
</comment>
<dbReference type="Proteomes" id="UP000285961">
    <property type="component" value="Unassembled WGS sequence"/>
</dbReference>